<evidence type="ECO:0000256" key="14">
    <source>
        <dbReference type="ARBA" id="ARBA00023284"/>
    </source>
</evidence>
<gene>
    <name evidence="20" type="ORF">MetMK1DRAFT_00006980</name>
</gene>
<dbReference type="GO" id="GO:0016152">
    <property type="term" value="F:mercury (II) reductase (NADP+) activity"/>
    <property type="evidence" value="ECO:0007669"/>
    <property type="project" value="UniProtKB-EC"/>
</dbReference>
<dbReference type="InterPro" id="IPR001100">
    <property type="entry name" value="Pyr_nuc-diS_OxRdtase"/>
</dbReference>
<dbReference type="GO" id="GO:0003955">
    <property type="term" value="F:NAD(P)H dehydrogenase (quinone) activity"/>
    <property type="evidence" value="ECO:0007669"/>
    <property type="project" value="TreeGrafter"/>
</dbReference>
<evidence type="ECO:0000259" key="18">
    <source>
        <dbReference type="Pfam" id="PF02852"/>
    </source>
</evidence>
<dbReference type="PANTHER" id="PTHR43014:SF4">
    <property type="entry name" value="PYRIDINE NUCLEOTIDE-DISULFIDE OXIDOREDUCTASE RCLA-RELATED"/>
    <property type="match status" value="1"/>
</dbReference>
<comment type="subunit">
    <text evidence="3">Homodimer.</text>
</comment>
<evidence type="ECO:0000256" key="3">
    <source>
        <dbReference type="ARBA" id="ARBA00011738"/>
    </source>
</evidence>
<evidence type="ECO:0000256" key="8">
    <source>
        <dbReference type="ARBA" id="ARBA00022723"/>
    </source>
</evidence>
<dbReference type="GO" id="GO:0050661">
    <property type="term" value="F:NADP binding"/>
    <property type="evidence" value="ECO:0007669"/>
    <property type="project" value="InterPro"/>
</dbReference>
<protein>
    <recommendedName>
        <fullName evidence="5">Mercuric reductase</fullName>
        <ecNumber evidence="4">1.16.1.1</ecNumber>
    </recommendedName>
    <alternativeName>
        <fullName evidence="15">Hg(II) reductase</fullName>
    </alternativeName>
</protein>
<keyword evidence="10" id="KW-0521">NADP</keyword>
<dbReference type="InterPro" id="IPR036188">
    <property type="entry name" value="FAD/NAD-bd_sf"/>
</dbReference>
<evidence type="ECO:0000256" key="5">
    <source>
        <dbReference type="ARBA" id="ARBA00014791"/>
    </source>
</evidence>
<dbReference type="PRINTS" id="PR00368">
    <property type="entry name" value="FADPNR"/>
</dbReference>
<keyword evidence="13" id="KW-1015">Disulfide bond</keyword>
<dbReference type="PRINTS" id="PR00411">
    <property type="entry name" value="PNDRDTASEI"/>
</dbReference>
<dbReference type="RefSeq" id="WP_009070713.1">
    <property type="nucleotide sequence ID" value="NZ_JH597761.1"/>
</dbReference>
<dbReference type="Pfam" id="PF02852">
    <property type="entry name" value="Pyr_redox_dim"/>
    <property type="match status" value="1"/>
</dbReference>
<sequence length="450" mass="48877">MRELVIIGYGAAGFAALIKANELGVKPTLVGEGPIGGTCVNVGCVPSKRMLRIGEVYSLGRRYCLRGCYPPFFESFQDKDRLVTELRKVKYEDVLSAYDVELVEGQARFVSPNGIKVGGRIIESKKFIVATGSSPHVPEVPGLKEVGFWTNVEALSPNKRIESLAVVGGRALALEFAQMYRRLGVEVVVLQRSPVLLPDWEPEISVEVRRVLEEEGVNVITGVRLKEVRKGEGKVVVTDVGEVEVDEILMATGRAPNVNLNLEAAKVALNERGGIKVDGELRTTNPNIFAAGDVIGGKMLEALAGKQGTVAAENALLNAHRNVDMFSVPQVVFTQPNLASVGLTEREASKAREVESRIVMMEDVAKARILGETKGFIKMIVGKEDRKILGVHMMGENAAEVINEAALALKMRASIYDFIDTVHVFPTMGESLRLAALSFLGDVKKMSCCV</sequence>
<evidence type="ECO:0000256" key="6">
    <source>
        <dbReference type="ARBA" id="ARBA00022466"/>
    </source>
</evidence>
<dbReference type="GO" id="GO:0016668">
    <property type="term" value="F:oxidoreductase activity, acting on a sulfur group of donors, NAD(P) as acceptor"/>
    <property type="evidence" value="ECO:0007669"/>
    <property type="project" value="InterPro"/>
</dbReference>
<evidence type="ECO:0000256" key="9">
    <source>
        <dbReference type="ARBA" id="ARBA00022827"/>
    </source>
</evidence>
<evidence type="ECO:0000256" key="10">
    <source>
        <dbReference type="ARBA" id="ARBA00022857"/>
    </source>
</evidence>
<dbReference type="InterPro" id="IPR016156">
    <property type="entry name" value="FAD/NAD-linked_Rdtase_dimer_sf"/>
</dbReference>
<keyword evidence="7 17" id="KW-0285">Flavoprotein</keyword>
<proteinExistence type="inferred from homology"/>
<evidence type="ECO:0000256" key="1">
    <source>
        <dbReference type="ARBA" id="ARBA00001974"/>
    </source>
</evidence>
<dbReference type="GO" id="GO:0045340">
    <property type="term" value="F:mercury ion binding"/>
    <property type="evidence" value="ECO:0007669"/>
    <property type="project" value="InterPro"/>
</dbReference>
<name>H2C1S5_9CREN</name>
<evidence type="ECO:0000313" key="20">
    <source>
        <dbReference type="EMBL" id="EHP70196.1"/>
    </source>
</evidence>
<keyword evidence="12 17" id="KW-0560">Oxidoreductase</keyword>
<dbReference type="SUPFAM" id="SSF51905">
    <property type="entry name" value="FAD/NAD(P)-binding domain"/>
    <property type="match status" value="1"/>
</dbReference>
<dbReference type="InterPro" id="IPR012999">
    <property type="entry name" value="Pyr_OxRdtase_I_AS"/>
</dbReference>
<dbReference type="Pfam" id="PF07992">
    <property type="entry name" value="Pyr_redox_2"/>
    <property type="match status" value="1"/>
</dbReference>
<dbReference type="FunFam" id="3.30.390.30:FF:000001">
    <property type="entry name" value="Dihydrolipoyl dehydrogenase"/>
    <property type="match status" value="1"/>
</dbReference>
<dbReference type="STRING" id="671065.MetMK1DRAFT_00006980"/>
<dbReference type="GO" id="GO:0050660">
    <property type="term" value="F:flavin adenine dinucleotide binding"/>
    <property type="evidence" value="ECO:0007669"/>
    <property type="project" value="InterPro"/>
</dbReference>
<dbReference type="GO" id="GO:0050787">
    <property type="term" value="P:detoxification of mercury ion"/>
    <property type="evidence" value="ECO:0007669"/>
    <property type="project" value="InterPro"/>
</dbReference>
<dbReference type="NCBIfam" id="TIGR02053">
    <property type="entry name" value="MerA"/>
    <property type="match status" value="1"/>
</dbReference>
<dbReference type="eggNOG" id="arCOG01068">
    <property type="taxonomic scope" value="Archaea"/>
</dbReference>
<keyword evidence="9 17" id="KW-0274">FAD</keyword>
<evidence type="ECO:0000256" key="13">
    <source>
        <dbReference type="ARBA" id="ARBA00023157"/>
    </source>
</evidence>
<dbReference type="PROSITE" id="PS00076">
    <property type="entry name" value="PYRIDINE_REDOX_1"/>
    <property type="match status" value="1"/>
</dbReference>
<dbReference type="InterPro" id="IPR021179">
    <property type="entry name" value="Mercury_reductase_MerA"/>
</dbReference>
<dbReference type="OrthoDB" id="27922at2157"/>
<evidence type="ECO:0000256" key="15">
    <source>
        <dbReference type="ARBA" id="ARBA00031725"/>
    </source>
</evidence>
<keyword evidence="11" id="KW-0476">Mercury</keyword>
<reference evidence="20 21" key="1">
    <citation type="submission" date="2012-01" db="EMBL/GenBank/DDBJ databases">
        <title>Improved High-Quality Draft sequence of Metallosphaera yellowstonensis MK1.</title>
        <authorList>
            <consortium name="US DOE Joint Genome Institute"/>
            <person name="Lucas S."/>
            <person name="Han J."/>
            <person name="Cheng J.-F."/>
            <person name="Goodwin L."/>
            <person name="Pitluck S."/>
            <person name="Peters L."/>
            <person name="Teshima H."/>
            <person name="Detter J.C."/>
            <person name="Han C."/>
            <person name="Tapia R."/>
            <person name="Land M."/>
            <person name="Hauser L."/>
            <person name="Kyrpides N."/>
            <person name="Kozubal M."/>
            <person name="Macur R.E."/>
            <person name="Jay Z."/>
            <person name="Inskeep W."/>
            <person name="Woyke T."/>
        </authorList>
    </citation>
    <scope>NUCLEOTIDE SEQUENCE [LARGE SCALE GENOMIC DNA]</scope>
    <source>
        <strain evidence="20 21">MK1</strain>
    </source>
</reference>
<evidence type="ECO:0000256" key="11">
    <source>
        <dbReference type="ARBA" id="ARBA00022914"/>
    </source>
</evidence>
<dbReference type="InterPro" id="IPR023753">
    <property type="entry name" value="FAD/NAD-binding_dom"/>
</dbReference>
<evidence type="ECO:0000256" key="2">
    <source>
        <dbReference type="ARBA" id="ARBA00007532"/>
    </source>
</evidence>
<organism evidence="20 21">
    <name type="scientific">Metallosphaera yellowstonensis MK1</name>
    <dbReference type="NCBI Taxonomy" id="671065"/>
    <lineage>
        <taxon>Archaea</taxon>
        <taxon>Thermoproteota</taxon>
        <taxon>Thermoprotei</taxon>
        <taxon>Sulfolobales</taxon>
        <taxon>Sulfolobaceae</taxon>
        <taxon>Metallosphaera</taxon>
    </lineage>
</organism>
<accession>H2C1S5</accession>
<keyword evidence="6" id="KW-0475">Mercuric resistance</keyword>
<evidence type="ECO:0000256" key="12">
    <source>
        <dbReference type="ARBA" id="ARBA00023002"/>
    </source>
</evidence>
<evidence type="ECO:0000259" key="19">
    <source>
        <dbReference type="Pfam" id="PF07992"/>
    </source>
</evidence>
<keyword evidence="8" id="KW-0479">Metal-binding</keyword>
<dbReference type="Gene3D" id="3.30.390.30">
    <property type="match status" value="1"/>
</dbReference>
<dbReference type="HOGENOM" id="CLU_016755_1_1_2"/>
<evidence type="ECO:0000256" key="7">
    <source>
        <dbReference type="ARBA" id="ARBA00022630"/>
    </source>
</evidence>
<feature type="domain" description="FAD/NAD(P)-binding" evidence="19">
    <location>
        <begin position="3"/>
        <end position="308"/>
    </location>
</feature>
<comment type="cofactor">
    <cofactor evidence="1">
        <name>FAD</name>
        <dbReference type="ChEBI" id="CHEBI:57692"/>
    </cofactor>
</comment>
<dbReference type="EC" id="1.16.1.1" evidence="4"/>
<evidence type="ECO:0000256" key="16">
    <source>
        <dbReference type="ARBA" id="ARBA00048984"/>
    </source>
</evidence>
<keyword evidence="21" id="KW-1185">Reference proteome</keyword>
<dbReference type="Gene3D" id="3.50.50.60">
    <property type="entry name" value="FAD/NAD(P)-binding domain"/>
    <property type="match status" value="2"/>
</dbReference>
<evidence type="ECO:0000256" key="4">
    <source>
        <dbReference type="ARBA" id="ARBA00012661"/>
    </source>
</evidence>
<dbReference type="AlphaFoldDB" id="H2C1S5"/>
<dbReference type="InterPro" id="IPR004099">
    <property type="entry name" value="Pyr_nucl-diS_OxRdtase_dimer"/>
</dbReference>
<dbReference type="PIRSF" id="PIRSF000350">
    <property type="entry name" value="Mercury_reductase_MerA"/>
    <property type="match status" value="1"/>
</dbReference>
<dbReference type="SUPFAM" id="SSF55424">
    <property type="entry name" value="FAD/NAD-linked reductases, dimerisation (C-terminal) domain"/>
    <property type="match status" value="1"/>
</dbReference>
<evidence type="ECO:0000313" key="21">
    <source>
        <dbReference type="Proteomes" id="UP000003980"/>
    </source>
</evidence>
<evidence type="ECO:0000256" key="17">
    <source>
        <dbReference type="RuleBase" id="RU003691"/>
    </source>
</evidence>
<keyword evidence="14 17" id="KW-0676">Redox-active center</keyword>
<dbReference type="EMBL" id="JH597761">
    <property type="protein sequence ID" value="EHP70196.1"/>
    <property type="molecule type" value="Genomic_DNA"/>
</dbReference>
<comment type="catalytic activity">
    <reaction evidence="16">
        <text>Hg + NADP(+) + H(+) = Hg(2+) + NADPH</text>
        <dbReference type="Rhea" id="RHEA:23856"/>
        <dbReference type="ChEBI" id="CHEBI:15378"/>
        <dbReference type="ChEBI" id="CHEBI:16170"/>
        <dbReference type="ChEBI" id="CHEBI:16793"/>
        <dbReference type="ChEBI" id="CHEBI:57783"/>
        <dbReference type="ChEBI" id="CHEBI:58349"/>
        <dbReference type="EC" id="1.16.1.1"/>
    </reaction>
</comment>
<dbReference type="PANTHER" id="PTHR43014">
    <property type="entry name" value="MERCURIC REDUCTASE"/>
    <property type="match status" value="1"/>
</dbReference>
<dbReference type="Proteomes" id="UP000003980">
    <property type="component" value="Unassembled WGS sequence"/>
</dbReference>
<feature type="domain" description="Pyridine nucleotide-disulphide oxidoreductase dimerisation" evidence="18">
    <location>
        <begin position="328"/>
        <end position="435"/>
    </location>
</feature>
<comment type="similarity">
    <text evidence="2 17">Belongs to the class-I pyridine nucleotide-disulfide oxidoreductase family.</text>
</comment>